<dbReference type="Pfam" id="PF08282">
    <property type="entry name" value="Hydrolase_3"/>
    <property type="match status" value="1"/>
</dbReference>
<sequence length="164" mass="18294">MRLCIDIDGTLCEIRQATQTYADVQPLPGAVEKLKALRKAGHYIILATARHMKTCDANVGMVIARQGKILLQWLEDHQIEYDEIWFGKPNADIYIDDRGYRFGGNWLDISIEQLGELVIPDAVQVVKTTDAEITDTQTTLNHNANLSRHVTTPSMPSTAVTESA</sequence>
<dbReference type="SUPFAM" id="SSF56784">
    <property type="entry name" value="HAD-like"/>
    <property type="match status" value="1"/>
</dbReference>
<evidence type="ECO:0008006" key="3">
    <source>
        <dbReference type="Google" id="ProtNLM"/>
    </source>
</evidence>
<dbReference type="RefSeq" id="WP_076878810.1">
    <property type="nucleotide sequence ID" value="NZ_MLCN01000030.1"/>
</dbReference>
<keyword evidence="2" id="KW-1185">Reference proteome</keyword>
<dbReference type="Proteomes" id="UP000192132">
    <property type="component" value="Unassembled WGS sequence"/>
</dbReference>
<evidence type="ECO:0000313" key="2">
    <source>
        <dbReference type="Proteomes" id="UP000192132"/>
    </source>
</evidence>
<dbReference type="InterPro" id="IPR036412">
    <property type="entry name" value="HAD-like_sf"/>
</dbReference>
<comment type="caution">
    <text evidence="1">The sequence shown here is derived from an EMBL/GenBank/DDBJ whole genome shotgun (WGS) entry which is preliminary data.</text>
</comment>
<dbReference type="STRING" id="1907941.BKE30_11830"/>
<dbReference type="AlphaFoldDB" id="A0A1S8CTP4"/>
<gene>
    <name evidence="1" type="ORF">BKE30_11830</name>
</gene>
<accession>A0A1S8CTP4</accession>
<evidence type="ECO:0000313" key="1">
    <source>
        <dbReference type="EMBL" id="ONG38626.1"/>
    </source>
</evidence>
<dbReference type="InterPro" id="IPR023214">
    <property type="entry name" value="HAD_sf"/>
</dbReference>
<dbReference type="OrthoDB" id="5509517at2"/>
<reference evidence="1 2" key="1">
    <citation type="submission" date="2016-10" db="EMBL/GenBank/DDBJ databases">
        <title>Draft Genome sequence of Alkanindiges sp. strain H1.</title>
        <authorList>
            <person name="Subhash Y."/>
            <person name="Lee S."/>
        </authorList>
    </citation>
    <scope>NUCLEOTIDE SEQUENCE [LARGE SCALE GENOMIC DNA]</scope>
    <source>
        <strain evidence="1 2">H1</strain>
    </source>
</reference>
<dbReference type="Gene3D" id="3.40.50.1000">
    <property type="entry name" value="HAD superfamily/HAD-like"/>
    <property type="match status" value="1"/>
</dbReference>
<name>A0A1S8CTP4_9GAMM</name>
<organism evidence="1 2">
    <name type="scientific">Alkanindiges hydrocarboniclasticus</name>
    <dbReference type="NCBI Taxonomy" id="1907941"/>
    <lineage>
        <taxon>Bacteria</taxon>
        <taxon>Pseudomonadati</taxon>
        <taxon>Pseudomonadota</taxon>
        <taxon>Gammaproteobacteria</taxon>
        <taxon>Moraxellales</taxon>
        <taxon>Moraxellaceae</taxon>
        <taxon>Alkanindiges</taxon>
    </lineage>
</organism>
<dbReference type="EMBL" id="MLCN01000030">
    <property type="protein sequence ID" value="ONG38626.1"/>
    <property type="molecule type" value="Genomic_DNA"/>
</dbReference>
<proteinExistence type="predicted"/>
<protein>
    <recommendedName>
        <fullName evidence="3">Capsular biosynthesis protein</fullName>
    </recommendedName>
</protein>